<keyword evidence="4" id="KW-1185">Reference proteome</keyword>
<evidence type="ECO:0000256" key="2">
    <source>
        <dbReference type="SAM" id="SignalP"/>
    </source>
</evidence>
<dbReference type="PROSITE" id="PS51257">
    <property type="entry name" value="PROKAR_LIPOPROTEIN"/>
    <property type="match status" value="1"/>
</dbReference>
<reference evidence="3 4" key="1">
    <citation type="submission" date="2019-03" db="EMBL/GenBank/DDBJ databases">
        <title>Genomic Encyclopedia of Type Strains, Phase IV (KMG-IV): sequencing the most valuable type-strain genomes for metagenomic binning, comparative biology and taxonomic classification.</title>
        <authorList>
            <person name="Goeker M."/>
        </authorList>
    </citation>
    <scope>NUCLEOTIDE SEQUENCE [LARGE SCALE GENOMIC DNA]</scope>
    <source>
        <strain evidence="3 4">DSM 45765</strain>
    </source>
</reference>
<dbReference type="AlphaFoldDB" id="A0A4R2QGN2"/>
<dbReference type="EMBL" id="SLXQ01000011">
    <property type="protein sequence ID" value="TCP47859.1"/>
    <property type="molecule type" value="Genomic_DNA"/>
</dbReference>
<proteinExistence type="predicted"/>
<sequence>MLVRSIGVGAATAVLSCVFAAPATAAPAEPTLAAAEVTVTMRDTGADVVRSEFRLTRPTTEATPIELLVPHQRDARIVSVTTPDDEHDLAARSANRITTELASGTQEYVVEHELDRTAQARAVPLVIPDIPTDRAARVGISVALPAGQRLVGDSMPSFRQADSGGDQVTVEHRGNSLPSTVVADYGSTDRLSLGTVVSIGSGLFLAIVVVFWAVGIRRKERAEQ</sequence>
<evidence type="ECO:0008006" key="5">
    <source>
        <dbReference type="Google" id="ProtNLM"/>
    </source>
</evidence>
<keyword evidence="1" id="KW-1133">Transmembrane helix</keyword>
<keyword evidence="1" id="KW-0472">Membrane</keyword>
<accession>A0A4R2QGN2</accession>
<evidence type="ECO:0000313" key="4">
    <source>
        <dbReference type="Proteomes" id="UP000294911"/>
    </source>
</evidence>
<feature type="transmembrane region" description="Helical" evidence="1">
    <location>
        <begin position="191"/>
        <end position="214"/>
    </location>
</feature>
<comment type="caution">
    <text evidence="3">The sequence shown here is derived from an EMBL/GenBank/DDBJ whole genome shotgun (WGS) entry which is preliminary data.</text>
</comment>
<feature type="signal peptide" evidence="2">
    <location>
        <begin position="1"/>
        <end position="25"/>
    </location>
</feature>
<name>A0A4R2QGN2_9PSEU</name>
<evidence type="ECO:0000256" key="1">
    <source>
        <dbReference type="SAM" id="Phobius"/>
    </source>
</evidence>
<evidence type="ECO:0000313" key="3">
    <source>
        <dbReference type="EMBL" id="TCP47859.1"/>
    </source>
</evidence>
<dbReference type="Proteomes" id="UP000294911">
    <property type="component" value="Unassembled WGS sequence"/>
</dbReference>
<keyword evidence="2" id="KW-0732">Signal</keyword>
<keyword evidence="1" id="KW-0812">Transmembrane</keyword>
<protein>
    <recommendedName>
        <fullName evidence="5">LPXTG-motif cell wall-anchored protein</fullName>
    </recommendedName>
</protein>
<gene>
    <name evidence="3" type="ORF">EV191_11164</name>
</gene>
<feature type="chain" id="PRO_5020232105" description="LPXTG-motif cell wall-anchored protein" evidence="2">
    <location>
        <begin position="26"/>
        <end position="224"/>
    </location>
</feature>
<organism evidence="3 4">
    <name type="scientific">Tamaricihabitans halophyticus</name>
    <dbReference type="NCBI Taxonomy" id="1262583"/>
    <lineage>
        <taxon>Bacteria</taxon>
        <taxon>Bacillati</taxon>
        <taxon>Actinomycetota</taxon>
        <taxon>Actinomycetes</taxon>
        <taxon>Pseudonocardiales</taxon>
        <taxon>Pseudonocardiaceae</taxon>
        <taxon>Tamaricihabitans</taxon>
    </lineage>
</organism>